<protein>
    <recommendedName>
        <fullName evidence="3">Mitochondrial glycoprotein</fullName>
    </recommendedName>
</protein>
<evidence type="ECO:0000313" key="2">
    <source>
        <dbReference type="EMBL" id="MBA4631832.1"/>
    </source>
</evidence>
<dbReference type="InterPro" id="IPR036561">
    <property type="entry name" value="MAM33_sf"/>
</dbReference>
<dbReference type="GO" id="GO:0005759">
    <property type="term" value="C:mitochondrial matrix"/>
    <property type="evidence" value="ECO:0007669"/>
    <property type="project" value="InterPro"/>
</dbReference>
<dbReference type="PANTHER" id="PTHR10826">
    <property type="entry name" value="COMPLEMENT COMPONENT 1"/>
    <property type="match status" value="1"/>
</dbReference>
<dbReference type="AlphaFoldDB" id="A0A7C8Z177"/>
<evidence type="ECO:0000256" key="1">
    <source>
        <dbReference type="SAM" id="MobiDB-lite"/>
    </source>
</evidence>
<reference evidence="2" key="2">
    <citation type="submission" date="2020-07" db="EMBL/GenBank/DDBJ databases">
        <authorList>
            <person name="Vera ALvarez R."/>
            <person name="Arias-Moreno D.M."/>
            <person name="Jimenez-Jacinto V."/>
            <person name="Jimenez-Bremont J.F."/>
            <person name="Swaminathan K."/>
            <person name="Moose S.P."/>
            <person name="Guerrero-Gonzalez M.L."/>
            <person name="Marino-Ramirez L."/>
            <person name="Landsman D."/>
            <person name="Rodriguez-Kessler M."/>
            <person name="Delgado-Sanchez P."/>
        </authorList>
    </citation>
    <scope>NUCLEOTIDE SEQUENCE</scope>
    <source>
        <tissue evidence="2">Cladode</tissue>
    </source>
</reference>
<organism evidence="2">
    <name type="scientific">Opuntia streptacantha</name>
    <name type="common">Prickly pear cactus</name>
    <name type="synonym">Opuntia cardona</name>
    <dbReference type="NCBI Taxonomy" id="393608"/>
    <lineage>
        <taxon>Eukaryota</taxon>
        <taxon>Viridiplantae</taxon>
        <taxon>Streptophyta</taxon>
        <taxon>Embryophyta</taxon>
        <taxon>Tracheophyta</taxon>
        <taxon>Spermatophyta</taxon>
        <taxon>Magnoliopsida</taxon>
        <taxon>eudicotyledons</taxon>
        <taxon>Gunneridae</taxon>
        <taxon>Pentapetalae</taxon>
        <taxon>Caryophyllales</taxon>
        <taxon>Cactineae</taxon>
        <taxon>Cactaceae</taxon>
        <taxon>Opuntioideae</taxon>
        <taxon>Opuntia</taxon>
    </lineage>
</organism>
<dbReference type="PANTHER" id="PTHR10826:SF41">
    <property type="entry name" value="MITOCHONDRIAL GLYCOPROTEIN FAMILY PROTEIN"/>
    <property type="match status" value="1"/>
</dbReference>
<dbReference type="SUPFAM" id="SSF54529">
    <property type="entry name" value="Mitochondrial glycoprotein MAM33-like"/>
    <property type="match status" value="1"/>
</dbReference>
<dbReference type="Pfam" id="PF02330">
    <property type="entry name" value="MAM33"/>
    <property type="match status" value="1"/>
</dbReference>
<accession>A0A7C8Z177</accession>
<proteinExistence type="predicted"/>
<sequence length="253" mass="28248">MAFTAILRRSASRAAPLAAQLIGAQRRNYYSAFSAVTRAAIAPHIRPGAAYFSGRHFSSGPSSADKKLLEILQSEVDCVVQSEDYGKDVDVPEDFPFTLQDNVGETTVTLTREYEGETITIEVSMPNLVTGEEDEDDDVENDEEGAGNESSVPLLVTVAKKNGPSLEFDVTAFPDEIRINALSLKNPETDDQLAYEGPDFLDLDENLQKAFHKYLEIRGIKPSTTNFLHEYMIEKDSREYLRWLKDVKKFVEA</sequence>
<reference evidence="2" key="1">
    <citation type="journal article" date="2013" name="J. Plant Res.">
        <title>Effect of fungi and light on seed germination of three Opuntia species from semiarid lands of central Mexico.</title>
        <authorList>
            <person name="Delgado-Sanchez P."/>
            <person name="Jimenez-Bremont J.F."/>
            <person name="Guerrero-Gonzalez Mde L."/>
            <person name="Flores J."/>
        </authorList>
    </citation>
    <scope>NUCLEOTIDE SEQUENCE</scope>
    <source>
        <tissue evidence="2">Cladode</tissue>
    </source>
</reference>
<dbReference type="EMBL" id="GISG01079695">
    <property type="protein sequence ID" value="MBA4631832.1"/>
    <property type="molecule type" value="Transcribed_RNA"/>
</dbReference>
<name>A0A7C8Z177_OPUST</name>
<evidence type="ECO:0008006" key="3">
    <source>
        <dbReference type="Google" id="ProtNLM"/>
    </source>
</evidence>
<dbReference type="FunFam" id="3.10.280.10:FF:000002">
    <property type="entry name" value="Mitochondrial glycoprotein family protein"/>
    <property type="match status" value="1"/>
</dbReference>
<dbReference type="Gene3D" id="3.10.280.10">
    <property type="entry name" value="Mitochondrial glycoprotein"/>
    <property type="match status" value="1"/>
</dbReference>
<feature type="region of interest" description="Disordered" evidence="1">
    <location>
        <begin position="129"/>
        <end position="149"/>
    </location>
</feature>
<dbReference type="InterPro" id="IPR003428">
    <property type="entry name" value="MAM33"/>
</dbReference>
<feature type="compositionally biased region" description="Acidic residues" evidence="1">
    <location>
        <begin position="131"/>
        <end position="146"/>
    </location>
</feature>